<proteinExistence type="predicted"/>
<comment type="caution">
    <text evidence="2">The sequence shown here is derived from an EMBL/GenBank/DDBJ whole genome shotgun (WGS) entry which is preliminary data.</text>
</comment>
<evidence type="ECO:0008006" key="4">
    <source>
        <dbReference type="Google" id="ProtNLM"/>
    </source>
</evidence>
<protein>
    <recommendedName>
        <fullName evidence="4">Asp23/Gls24 family envelope stress response protein</fullName>
    </recommendedName>
</protein>
<evidence type="ECO:0000256" key="1">
    <source>
        <dbReference type="SAM" id="MobiDB-lite"/>
    </source>
</evidence>
<evidence type="ECO:0000313" key="2">
    <source>
        <dbReference type="EMBL" id="MEE6307817.1"/>
    </source>
</evidence>
<accession>A0ABU7SDY0</accession>
<organism evidence="2 3">
    <name type="scientific">Plantactinospora veratri</name>
    <dbReference type="NCBI Taxonomy" id="1436122"/>
    <lineage>
        <taxon>Bacteria</taxon>
        <taxon>Bacillati</taxon>
        <taxon>Actinomycetota</taxon>
        <taxon>Actinomycetes</taxon>
        <taxon>Micromonosporales</taxon>
        <taxon>Micromonosporaceae</taxon>
        <taxon>Plantactinospora</taxon>
    </lineage>
</organism>
<sequence length="118" mass="11803">MSSRATADAASGAAPVTTTDRSTVVGRVRDAVLAVPGVSGLTAGTGVEVATLFPGGKIVGIRLGNPVEVHVEVGPVPIAPVAEQIRVAVRAVLADYGQQPSVEVVVDDIDLPVPVDGS</sequence>
<gene>
    <name evidence="2" type="ORF">V1634_13385</name>
</gene>
<feature type="compositionally biased region" description="Low complexity" evidence="1">
    <location>
        <begin position="1"/>
        <end position="14"/>
    </location>
</feature>
<dbReference type="EMBL" id="JAZGQL010000008">
    <property type="protein sequence ID" value="MEE6307817.1"/>
    <property type="molecule type" value="Genomic_DNA"/>
</dbReference>
<name>A0ABU7SDY0_9ACTN</name>
<reference evidence="2 3" key="1">
    <citation type="submission" date="2024-01" db="EMBL/GenBank/DDBJ databases">
        <title>Genome insights into Plantactinospora veratri sp. nov.</title>
        <authorList>
            <person name="Wang L."/>
        </authorList>
    </citation>
    <scope>NUCLEOTIDE SEQUENCE [LARGE SCALE GENOMIC DNA]</scope>
    <source>
        <strain evidence="2 3">NEAU-FHS4</strain>
    </source>
</reference>
<feature type="region of interest" description="Disordered" evidence="1">
    <location>
        <begin position="1"/>
        <end position="20"/>
    </location>
</feature>
<dbReference type="RefSeq" id="WP_331208102.1">
    <property type="nucleotide sequence ID" value="NZ_JAZGQL010000008.1"/>
</dbReference>
<evidence type="ECO:0000313" key="3">
    <source>
        <dbReference type="Proteomes" id="UP001339911"/>
    </source>
</evidence>
<dbReference type="Proteomes" id="UP001339911">
    <property type="component" value="Unassembled WGS sequence"/>
</dbReference>
<keyword evidence="3" id="KW-1185">Reference proteome</keyword>